<name>A0A1W9S190_9BACT</name>
<dbReference type="CDD" id="cd02440">
    <property type="entry name" value="AdoMet_MTases"/>
    <property type="match status" value="1"/>
</dbReference>
<dbReference type="AlphaFoldDB" id="A0A1W9S190"/>
<organism evidence="2 3">
    <name type="scientific">Candidatus Coatesbacteria bacterium 4484_99</name>
    <dbReference type="NCBI Taxonomy" id="1970774"/>
    <lineage>
        <taxon>Bacteria</taxon>
        <taxon>Candidatus Coatesiibacteriota</taxon>
    </lineage>
</organism>
<dbReference type="GO" id="GO:0008757">
    <property type="term" value="F:S-adenosylmethionine-dependent methyltransferase activity"/>
    <property type="evidence" value="ECO:0007669"/>
    <property type="project" value="InterPro"/>
</dbReference>
<accession>A0A1W9S190</accession>
<dbReference type="SUPFAM" id="SSF53335">
    <property type="entry name" value="S-adenosyl-L-methionine-dependent methyltransferases"/>
    <property type="match status" value="1"/>
</dbReference>
<dbReference type="InterPro" id="IPR013216">
    <property type="entry name" value="Methyltransf_11"/>
</dbReference>
<proteinExistence type="predicted"/>
<evidence type="ECO:0000259" key="1">
    <source>
        <dbReference type="Pfam" id="PF08241"/>
    </source>
</evidence>
<sequence length="190" mass="21057">MPFIRRLYLFIAGLVSRNLPFVMNMRKAIMQSIGCSMRIIDIGCAIGDTLSSLGGSGRFLVGIDTDLFKMKVAKKLHKDAHFFCMNAEELAFKDGSFDLSLFVFTIHELSDIEAISAIGEACRVSSQVLVADMTTPTGFGGLLFRVIEGSKLLVHISRDYDKIFGENGFRRISSLKSSENVLVSVYRRVA</sequence>
<gene>
    <name evidence="2" type="ORF">B6D57_05105</name>
</gene>
<protein>
    <recommendedName>
        <fullName evidence="1">Methyltransferase type 11 domain-containing protein</fullName>
    </recommendedName>
</protein>
<comment type="caution">
    <text evidence="2">The sequence shown here is derived from an EMBL/GenBank/DDBJ whole genome shotgun (WGS) entry which is preliminary data.</text>
</comment>
<dbReference type="Gene3D" id="3.40.50.150">
    <property type="entry name" value="Vaccinia Virus protein VP39"/>
    <property type="match status" value="1"/>
</dbReference>
<reference evidence="3" key="1">
    <citation type="submission" date="2017-03" db="EMBL/GenBank/DDBJ databases">
        <title>Novel pathways for hydrocarbon cycling and metabolic interdependencies in hydrothermal sediment communities.</title>
        <authorList>
            <person name="Dombrowski N."/>
            <person name="Seitz K."/>
            <person name="Teske A."/>
            <person name="Baker B."/>
        </authorList>
    </citation>
    <scope>NUCLEOTIDE SEQUENCE [LARGE SCALE GENOMIC DNA]</scope>
</reference>
<evidence type="ECO:0000313" key="3">
    <source>
        <dbReference type="Proteomes" id="UP000192611"/>
    </source>
</evidence>
<dbReference type="Proteomes" id="UP000192611">
    <property type="component" value="Unassembled WGS sequence"/>
</dbReference>
<feature type="domain" description="Methyltransferase type 11" evidence="1">
    <location>
        <begin position="40"/>
        <end position="124"/>
    </location>
</feature>
<evidence type="ECO:0000313" key="2">
    <source>
        <dbReference type="EMBL" id="OQX90060.1"/>
    </source>
</evidence>
<dbReference type="Pfam" id="PF08241">
    <property type="entry name" value="Methyltransf_11"/>
    <property type="match status" value="1"/>
</dbReference>
<dbReference type="InterPro" id="IPR029063">
    <property type="entry name" value="SAM-dependent_MTases_sf"/>
</dbReference>
<dbReference type="EMBL" id="NATQ01000109">
    <property type="protein sequence ID" value="OQX90060.1"/>
    <property type="molecule type" value="Genomic_DNA"/>
</dbReference>